<comment type="similarity">
    <text evidence="2">Belongs to the bacterial solute-binding protein SsuA/TauA family.</text>
</comment>
<dbReference type="PANTHER" id="PTHR30024:SF47">
    <property type="entry name" value="TAURINE-BINDING PERIPLASMIC PROTEIN"/>
    <property type="match status" value="1"/>
</dbReference>
<evidence type="ECO:0000313" key="7">
    <source>
        <dbReference type="Proteomes" id="UP000826462"/>
    </source>
</evidence>
<proteinExistence type="inferred from homology"/>
<feature type="signal peptide" evidence="4">
    <location>
        <begin position="1"/>
        <end position="29"/>
    </location>
</feature>
<evidence type="ECO:0000259" key="5">
    <source>
        <dbReference type="Pfam" id="PF09084"/>
    </source>
</evidence>
<dbReference type="RefSeq" id="WP_219802376.1">
    <property type="nucleotide sequence ID" value="NZ_CP080096.1"/>
</dbReference>
<dbReference type="Proteomes" id="UP000826462">
    <property type="component" value="Chromosome 2"/>
</dbReference>
<name>A0ABX8V0Y7_9BURK</name>
<keyword evidence="3 4" id="KW-0732">Signal</keyword>
<evidence type="ECO:0000313" key="6">
    <source>
        <dbReference type="EMBL" id="QYD72909.1"/>
    </source>
</evidence>
<feature type="domain" description="SsuA/THI5-like" evidence="5">
    <location>
        <begin position="53"/>
        <end position="260"/>
    </location>
</feature>
<dbReference type="Pfam" id="PF09084">
    <property type="entry name" value="NMT1"/>
    <property type="match status" value="1"/>
</dbReference>
<evidence type="ECO:0000256" key="3">
    <source>
        <dbReference type="ARBA" id="ARBA00022729"/>
    </source>
</evidence>
<comment type="subcellular location">
    <subcellularLocation>
        <location evidence="1">Periplasm</location>
    </subcellularLocation>
</comment>
<accession>A0ABX8V0Y7</accession>
<gene>
    <name evidence="6" type="ORF">KZJ38_24815</name>
</gene>
<keyword evidence="7" id="KW-1185">Reference proteome</keyword>
<sequence length="338" mass="35739">MTQFHQRATRLLFTVAFCFASIATQAAQAAPLRIGYWTSGVSLGLGAVLETGDFLKKAGIDDVRFVHFAEVNAPASGLAANVIDISFSVPGTSAFSIASTGVPIRIFGATAPADVTFVAPATSSVTSLSGLRGKKIGMSPAGSSVALMTAAVLRANYGFTPADYALVPGNEARLAQFLMQQQVDAAALRSVTVAQLTEVKTKRLGTLADEWRKLTHSDAMPYLGVGAVRSELIQRDPQTVAKFIVAIHNAIAWGNAHPDQVAAILQKVANLPASDARIYAAHWAELNTISFEPADIDTLKREQQIFAASGAIKGTLPADVFVSEPYQMAKKLIAAQKP</sequence>
<feature type="chain" id="PRO_5045973659" evidence="4">
    <location>
        <begin position="30"/>
        <end position="338"/>
    </location>
</feature>
<dbReference type="PANTHER" id="PTHR30024">
    <property type="entry name" value="ALIPHATIC SULFONATES-BINDING PROTEIN-RELATED"/>
    <property type="match status" value="1"/>
</dbReference>
<organism evidence="6 7">
    <name type="scientific">Paraburkholderia edwinii</name>
    <dbReference type="NCBI Taxonomy" id="2861782"/>
    <lineage>
        <taxon>Bacteria</taxon>
        <taxon>Pseudomonadati</taxon>
        <taxon>Pseudomonadota</taxon>
        <taxon>Betaproteobacteria</taxon>
        <taxon>Burkholderiales</taxon>
        <taxon>Burkholderiaceae</taxon>
        <taxon>Paraburkholderia</taxon>
    </lineage>
</organism>
<protein>
    <submittedName>
        <fullName evidence="6">ABC transporter substrate-binding protein</fullName>
    </submittedName>
</protein>
<dbReference type="Gene3D" id="3.40.190.10">
    <property type="entry name" value="Periplasmic binding protein-like II"/>
    <property type="match status" value="2"/>
</dbReference>
<dbReference type="SUPFAM" id="SSF53850">
    <property type="entry name" value="Periplasmic binding protein-like II"/>
    <property type="match status" value="1"/>
</dbReference>
<evidence type="ECO:0000256" key="1">
    <source>
        <dbReference type="ARBA" id="ARBA00004418"/>
    </source>
</evidence>
<evidence type="ECO:0000256" key="2">
    <source>
        <dbReference type="ARBA" id="ARBA00010742"/>
    </source>
</evidence>
<dbReference type="EMBL" id="CP080096">
    <property type="protein sequence ID" value="QYD72909.1"/>
    <property type="molecule type" value="Genomic_DNA"/>
</dbReference>
<dbReference type="InterPro" id="IPR015168">
    <property type="entry name" value="SsuA/THI5"/>
</dbReference>
<evidence type="ECO:0000256" key="4">
    <source>
        <dbReference type="SAM" id="SignalP"/>
    </source>
</evidence>
<reference evidence="6 7" key="1">
    <citation type="submission" date="2021-07" db="EMBL/GenBank/DDBJ databases">
        <title>Paraburkholderia edwinii protects Aspergillus sp. from phenazines by acting as a toxin sponge.</title>
        <authorList>
            <person name="Dahlstrom K.M."/>
            <person name="Newman D.K."/>
        </authorList>
    </citation>
    <scope>NUCLEOTIDE SEQUENCE [LARGE SCALE GENOMIC DNA]</scope>
    <source>
        <strain evidence="6 7">Pe01</strain>
    </source>
</reference>